<dbReference type="STRING" id="554065.E1Z887"/>
<dbReference type="SUPFAM" id="SSF53474">
    <property type="entry name" value="alpha/beta-Hydrolases"/>
    <property type="match status" value="1"/>
</dbReference>
<feature type="compositionally biased region" description="Low complexity" evidence="4">
    <location>
        <begin position="116"/>
        <end position="130"/>
    </location>
</feature>
<evidence type="ECO:0000256" key="4">
    <source>
        <dbReference type="SAM" id="MobiDB-lite"/>
    </source>
</evidence>
<feature type="region of interest" description="Disordered" evidence="4">
    <location>
        <begin position="583"/>
        <end position="608"/>
    </location>
</feature>
<keyword evidence="2" id="KW-0808">Transferase</keyword>
<dbReference type="Proteomes" id="UP000008141">
    <property type="component" value="Unassembled WGS sequence"/>
</dbReference>
<sequence>MLHYAGVAARSAQLAQPAVKAVAHRRQRRQRLGGAARPRAAAAPGEGSNSNSAADSGQGAVLGTPASSTVATIQPAAEAGSAATSPAAADTVLVDGGTSPLDANAVLPTAANSRTSPAPSSVAAAAAPAAGTSRGTPSRSRPHRMRLQAVLEMGDGPPRVVSLLDPSTPLAAAADAEQQQPGGAGREHLPLLLYLPGIDGTGLAASRQFPSLLTKFDMRTFVTPPQDRTPFPELVRLVADFLRAEVPACAPTRPVYVLGESFGGLLALAVAAEVPALVDRLVPAELYRALPLALAPVLGNPINLLLAGLDASPGASVGQQAAALVDTATNLLQQLPVLAEILPADTLAWKLELLRQGSAYVGDQDLLLPSGEEGARLQAALPRTQLRVERGRSHALLQEGGVDLAAILQEEGFYTPLRRMSAPISKRSVAGFGVAAPIELPTPGEIERYAERTTAFGRRLSSPVFISTGADGRRSLGLGQIPEGRPLLLVGNHQTLALDLGVITEQFLKEQGVLPRGLAHPVIFAQTMSGGGGAQDGAQGGQAGGQAGGAGAGAGAGAAGGGTDGLPAWDPINGFGAALQSMLGGDSSSSSSSRSRSSGGSGGSGATDGRSAFRDFMTTFGAVPVSAFNMHRLLQAGESVLLFPGGVREAYKRRGEEYRLFWPEKSEFIRMAARFGATIVPFAAVGVDDSLNILADSQQLEAMPVVGDMLRRRAGGLPQARRGVSASGEEESFVAPLAVPRLPPGRLYFLFQQPIHTSPDDLQDRERCDELYRATRQSVEDGLAWLQRQRQRDPYKDFLPRQLYEAAYRGRQAPTFPLN</sequence>
<dbReference type="eggNOG" id="ENOG502QQUD">
    <property type="taxonomic scope" value="Eukaryota"/>
</dbReference>
<protein>
    <recommendedName>
        <fullName evidence="7">Phospholipid/glycerol acyltransferase domain-containing protein</fullName>
    </recommendedName>
</protein>
<evidence type="ECO:0000313" key="6">
    <source>
        <dbReference type="Proteomes" id="UP000008141"/>
    </source>
</evidence>
<dbReference type="Gene3D" id="3.40.50.1820">
    <property type="entry name" value="alpha/beta hydrolase"/>
    <property type="match status" value="1"/>
</dbReference>
<dbReference type="RefSeq" id="XP_005850404.1">
    <property type="nucleotide sequence ID" value="XM_005850342.1"/>
</dbReference>
<reference evidence="5 6" key="1">
    <citation type="journal article" date="2010" name="Plant Cell">
        <title>The Chlorella variabilis NC64A genome reveals adaptation to photosymbiosis, coevolution with viruses, and cryptic sex.</title>
        <authorList>
            <person name="Blanc G."/>
            <person name="Duncan G."/>
            <person name="Agarkova I."/>
            <person name="Borodovsky M."/>
            <person name="Gurnon J."/>
            <person name="Kuo A."/>
            <person name="Lindquist E."/>
            <person name="Lucas S."/>
            <person name="Pangilinan J."/>
            <person name="Polle J."/>
            <person name="Salamov A."/>
            <person name="Terry A."/>
            <person name="Yamada T."/>
            <person name="Dunigan D.D."/>
            <person name="Grigoriev I.V."/>
            <person name="Claverie J.M."/>
            <person name="Van Etten J.L."/>
        </authorList>
    </citation>
    <scope>NUCLEOTIDE SEQUENCE [LARGE SCALE GENOMIC DNA]</scope>
    <source>
        <strain evidence="5 6">NC64A</strain>
    </source>
</reference>
<dbReference type="GO" id="GO:0016020">
    <property type="term" value="C:membrane"/>
    <property type="evidence" value="ECO:0007669"/>
    <property type="project" value="TreeGrafter"/>
</dbReference>
<dbReference type="PANTHER" id="PTHR22753:SF14">
    <property type="entry name" value="MONOACYLGLYCEROL_DIACYLGLYCEROL O-ACYLTRANSFERASE"/>
    <property type="match status" value="1"/>
</dbReference>
<dbReference type="KEGG" id="cvr:CHLNCDRAFT_142297"/>
<dbReference type="InterPro" id="IPR007130">
    <property type="entry name" value="DAGAT"/>
</dbReference>
<dbReference type="GO" id="GO:0004144">
    <property type="term" value="F:diacylglycerol O-acyltransferase activity"/>
    <property type="evidence" value="ECO:0007669"/>
    <property type="project" value="UniProtKB-ARBA"/>
</dbReference>
<dbReference type="OMA" id="CLHIPAH"/>
<dbReference type="InterPro" id="IPR029058">
    <property type="entry name" value="AB_hydrolase_fold"/>
</dbReference>
<evidence type="ECO:0000313" key="5">
    <source>
        <dbReference type="EMBL" id="EFN58302.1"/>
    </source>
</evidence>
<accession>E1Z887</accession>
<dbReference type="FunCoup" id="E1Z887">
    <property type="interactions" value="102"/>
</dbReference>
<evidence type="ECO:0008006" key="7">
    <source>
        <dbReference type="Google" id="ProtNLM"/>
    </source>
</evidence>
<dbReference type="InParanoid" id="E1Z887"/>
<organism evidence="6">
    <name type="scientific">Chlorella variabilis</name>
    <name type="common">Green alga</name>
    <dbReference type="NCBI Taxonomy" id="554065"/>
    <lineage>
        <taxon>Eukaryota</taxon>
        <taxon>Viridiplantae</taxon>
        <taxon>Chlorophyta</taxon>
        <taxon>core chlorophytes</taxon>
        <taxon>Trebouxiophyceae</taxon>
        <taxon>Chlorellales</taxon>
        <taxon>Chlorellaceae</taxon>
        <taxon>Chlorella clade</taxon>
        <taxon>Chlorella</taxon>
    </lineage>
</organism>
<keyword evidence="3" id="KW-0012">Acyltransferase</keyword>
<feature type="region of interest" description="Disordered" evidence="4">
    <location>
        <begin position="531"/>
        <end position="560"/>
    </location>
</feature>
<name>E1Z887_CHLVA</name>
<evidence type="ECO:0000256" key="2">
    <source>
        <dbReference type="ARBA" id="ARBA00022679"/>
    </source>
</evidence>
<keyword evidence="6" id="KW-1185">Reference proteome</keyword>
<dbReference type="OrthoDB" id="44277at2759"/>
<dbReference type="EMBL" id="GL433838">
    <property type="protein sequence ID" value="EFN58302.1"/>
    <property type="molecule type" value="Genomic_DNA"/>
</dbReference>
<feature type="compositionally biased region" description="Low complexity" evidence="4">
    <location>
        <begin position="32"/>
        <end position="44"/>
    </location>
</feature>
<dbReference type="Pfam" id="PF03982">
    <property type="entry name" value="DAGAT"/>
    <property type="match status" value="1"/>
</dbReference>
<feature type="compositionally biased region" description="Basic residues" evidence="4">
    <location>
        <begin position="22"/>
        <end position="31"/>
    </location>
</feature>
<comment type="similarity">
    <text evidence="1">Belongs to the diacylglycerol acyltransferase family.</text>
</comment>
<dbReference type="AlphaFoldDB" id="E1Z887"/>
<evidence type="ECO:0000256" key="3">
    <source>
        <dbReference type="ARBA" id="ARBA00023315"/>
    </source>
</evidence>
<feature type="compositionally biased region" description="Low complexity" evidence="4">
    <location>
        <begin position="584"/>
        <end position="598"/>
    </location>
</feature>
<dbReference type="GeneID" id="17357453"/>
<evidence type="ECO:0000256" key="1">
    <source>
        <dbReference type="ARBA" id="ARBA00005420"/>
    </source>
</evidence>
<dbReference type="PANTHER" id="PTHR22753">
    <property type="entry name" value="TRANSMEMBRANE PROTEIN 68"/>
    <property type="match status" value="1"/>
</dbReference>
<gene>
    <name evidence="5" type="ORF">CHLNCDRAFT_142297</name>
</gene>
<feature type="region of interest" description="Disordered" evidence="4">
    <location>
        <begin position="1"/>
        <end position="66"/>
    </location>
</feature>
<feature type="region of interest" description="Disordered" evidence="4">
    <location>
        <begin position="111"/>
        <end position="142"/>
    </location>
</feature>
<proteinExistence type="inferred from homology"/>